<reference evidence="3" key="1">
    <citation type="journal article" date="2019" name="Int. J. Syst. Evol. Microbiol.">
        <title>The Global Catalogue of Microorganisms (GCM) 10K type strain sequencing project: providing services to taxonomists for standard genome sequencing and annotation.</title>
        <authorList>
            <consortium name="The Broad Institute Genomics Platform"/>
            <consortium name="The Broad Institute Genome Sequencing Center for Infectious Disease"/>
            <person name="Wu L."/>
            <person name="Ma J."/>
        </authorList>
    </citation>
    <scope>NUCLEOTIDE SEQUENCE [LARGE SCALE GENOMIC DNA]</scope>
    <source>
        <strain evidence="3">CGMCC 1.12477</strain>
    </source>
</reference>
<feature type="transmembrane region" description="Helical" evidence="1">
    <location>
        <begin position="52"/>
        <end position="72"/>
    </location>
</feature>
<organism evidence="2 3">
    <name type="scientific">Lacimonas salitolerans</name>
    <dbReference type="NCBI Taxonomy" id="1323750"/>
    <lineage>
        <taxon>Bacteria</taxon>
        <taxon>Pseudomonadati</taxon>
        <taxon>Pseudomonadota</taxon>
        <taxon>Alphaproteobacteria</taxon>
        <taxon>Rhodobacterales</taxon>
        <taxon>Paracoccaceae</taxon>
        <taxon>Lacimonas</taxon>
    </lineage>
</organism>
<dbReference type="EMBL" id="JBHUDD010000008">
    <property type="protein sequence ID" value="MFD1508079.1"/>
    <property type="molecule type" value="Genomic_DNA"/>
</dbReference>
<sequence length="82" mass="8594">MSVVFLVIIGAAAGFLATRLMRIEVDILTTVAIGIAGALVGGIVLQFALAILGIFGGLIGAVLGALLLIWLWQTYVARNKKR</sequence>
<accession>A0ABW4EBY5</accession>
<evidence type="ECO:0000313" key="2">
    <source>
        <dbReference type="EMBL" id="MFD1508079.1"/>
    </source>
</evidence>
<keyword evidence="1" id="KW-1133">Transmembrane helix</keyword>
<name>A0ABW4EBY5_9RHOB</name>
<proteinExistence type="predicted"/>
<keyword evidence="1" id="KW-0812">Transmembrane</keyword>
<comment type="caution">
    <text evidence="2">The sequence shown here is derived from an EMBL/GenBank/DDBJ whole genome shotgun (WGS) entry which is preliminary data.</text>
</comment>
<dbReference type="Proteomes" id="UP001597186">
    <property type="component" value="Unassembled WGS sequence"/>
</dbReference>
<evidence type="ECO:0000256" key="1">
    <source>
        <dbReference type="SAM" id="Phobius"/>
    </source>
</evidence>
<gene>
    <name evidence="2" type="ORF">ACFTOW_01465</name>
</gene>
<keyword evidence="3" id="KW-1185">Reference proteome</keyword>
<feature type="transmembrane region" description="Helical" evidence="1">
    <location>
        <begin position="27"/>
        <end position="45"/>
    </location>
</feature>
<protein>
    <submittedName>
        <fullName evidence="2">GlsB/YeaQ/YmgE family stress response membrane protein</fullName>
    </submittedName>
</protein>
<dbReference type="RefSeq" id="WP_379912353.1">
    <property type="nucleotide sequence ID" value="NZ_JBHUDD010000008.1"/>
</dbReference>
<evidence type="ECO:0000313" key="3">
    <source>
        <dbReference type="Proteomes" id="UP001597186"/>
    </source>
</evidence>
<keyword evidence="1" id="KW-0472">Membrane</keyword>